<evidence type="ECO:0000313" key="2">
    <source>
        <dbReference type="EMBL" id="MBK8573409.1"/>
    </source>
</evidence>
<feature type="region of interest" description="Disordered" evidence="1">
    <location>
        <begin position="1"/>
        <end position="23"/>
    </location>
</feature>
<organism evidence="2 3">
    <name type="scientific">Candidatus Geothrix odensensis</name>
    <dbReference type="NCBI Taxonomy" id="2954440"/>
    <lineage>
        <taxon>Bacteria</taxon>
        <taxon>Pseudomonadati</taxon>
        <taxon>Acidobacteriota</taxon>
        <taxon>Holophagae</taxon>
        <taxon>Holophagales</taxon>
        <taxon>Holophagaceae</taxon>
        <taxon>Geothrix</taxon>
    </lineage>
</organism>
<sequence>MRKEPFQARAIPPRTTKGVASSKRQEIEAEIRRLVAQGRPADEIQGHLAQSRGLDLKVASRLYDGFLARNEPSLEIQAIVRHCAEQLEDYYVGEELFVAVAEDSGQSLDTVRKVLSEALEEGRGLGRGGAH</sequence>
<accession>A0A936K6Z6</accession>
<reference evidence="2 3" key="1">
    <citation type="submission" date="2020-10" db="EMBL/GenBank/DDBJ databases">
        <title>Connecting structure to function with the recovery of over 1000 high-quality activated sludge metagenome-assembled genomes encoding full-length rRNA genes using long-read sequencing.</title>
        <authorList>
            <person name="Singleton C.M."/>
            <person name="Petriglieri F."/>
            <person name="Kristensen J.M."/>
            <person name="Kirkegaard R.H."/>
            <person name="Michaelsen T.Y."/>
            <person name="Andersen M.H."/>
            <person name="Karst S.M."/>
            <person name="Dueholm M.S."/>
            <person name="Nielsen P.H."/>
            <person name="Albertsen M."/>
        </authorList>
    </citation>
    <scope>NUCLEOTIDE SEQUENCE [LARGE SCALE GENOMIC DNA]</scope>
    <source>
        <strain evidence="2">OdNE_18-Q3-R46-58_MAXAC.008</strain>
    </source>
</reference>
<evidence type="ECO:0000256" key="1">
    <source>
        <dbReference type="SAM" id="MobiDB-lite"/>
    </source>
</evidence>
<comment type="caution">
    <text evidence="2">The sequence shown here is derived from an EMBL/GenBank/DDBJ whole genome shotgun (WGS) entry which is preliminary data.</text>
</comment>
<evidence type="ECO:0000313" key="3">
    <source>
        <dbReference type="Proteomes" id="UP000709959"/>
    </source>
</evidence>
<protein>
    <submittedName>
        <fullName evidence="2">Uncharacterized protein</fullName>
    </submittedName>
</protein>
<dbReference type="AlphaFoldDB" id="A0A936K6Z6"/>
<proteinExistence type="predicted"/>
<dbReference type="EMBL" id="JADKCH010000018">
    <property type="protein sequence ID" value="MBK8573409.1"/>
    <property type="molecule type" value="Genomic_DNA"/>
</dbReference>
<name>A0A936K6Z6_9BACT</name>
<dbReference type="Proteomes" id="UP000709959">
    <property type="component" value="Unassembled WGS sequence"/>
</dbReference>
<gene>
    <name evidence="2" type="ORF">IPN91_12375</name>
</gene>